<dbReference type="FunFam" id="4.10.1000.10:FF:000001">
    <property type="entry name" value="zinc finger CCCH domain-containing protein 15-like"/>
    <property type="match status" value="1"/>
</dbReference>
<evidence type="ECO:0000256" key="6">
    <source>
        <dbReference type="SAM" id="MobiDB-lite"/>
    </source>
</evidence>
<evidence type="ECO:0000313" key="10">
    <source>
        <dbReference type="WBParaSite" id="GPUH_0001303301-mRNA-1"/>
    </source>
</evidence>
<accession>A0A183DWC8</accession>
<reference evidence="8 9" key="2">
    <citation type="submission" date="2018-11" db="EMBL/GenBank/DDBJ databases">
        <authorList>
            <consortium name="Pathogen Informatics"/>
        </authorList>
    </citation>
    <scope>NUCLEOTIDE SEQUENCE [LARGE SCALE GENOMIC DNA]</scope>
</reference>
<dbReference type="Gene3D" id="4.10.1000.10">
    <property type="entry name" value="Zinc finger, CCCH-type"/>
    <property type="match status" value="1"/>
</dbReference>
<dbReference type="PROSITE" id="PS50103">
    <property type="entry name" value="ZF_C3H1"/>
    <property type="match status" value="2"/>
</dbReference>
<evidence type="ECO:0000256" key="3">
    <source>
        <dbReference type="ARBA" id="ARBA00022771"/>
    </source>
</evidence>
<dbReference type="OrthoDB" id="410307at2759"/>
<dbReference type="GO" id="GO:0043186">
    <property type="term" value="C:P granule"/>
    <property type="evidence" value="ECO:0007669"/>
    <property type="project" value="UniProtKB-ARBA"/>
</dbReference>
<sequence>MDTVNQEITEKSVVYVSFASNVVLRQVILERRRSSAYKTSLCNAFRDTGECSYGLQCRFAHGIGELRPAPEPHPKYKTQLCNKYVLYGSCPYGFRCQFIHMHPREMQDNSYRAQTNFSSSLDGRSNDVFGYLHHSQSGKASLGNSARGYEAPASPYDTFAQRRIATAALGDLRGPTAVSSSEAFRLQNPGSDIKTGRKTEQCHQRTNILQLANSVSANSPDVSAVDDMLSTL</sequence>
<dbReference type="Proteomes" id="UP000271098">
    <property type="component" value="Unassembled WGS sequence"/>
</dbReference>
<dbReference type="PANTHER" id="PTHR12547">
    <property type="entry name" value="CCCH ZINC FINGER/TIS11-RELATED"/>
    <property type="match status" value="1"/>
</dbReference>
<evidence type="ECO:0000313" key="8">
    <source>
        <dbReference type="EMBL" id="VDN21490.1"/>
    </source>
</evidence>
<gene>
    <name evidence="8" type="ORF">GPUH_LOCUS13019</name>
</gene>
<feature type="domain" description="C3H1-type" evidence="7">
    <location>
        <begin position="75"/>
        <end position="103"/>
    </location>
</feature>
<evidence type="ECO:0000256" key="5">
    <source>
        <dbReference type="PROSITE-ProRule" id="PRU00723"/>
    </source>
</evidence>
<protein>
    <submittedName>
        <fullName evidence="10">C3H1-type domain-containing protein</fullName>
    </submittedName>
</protein>
<feature type="region of interest" description="Disordered" evidence="6">
    <location>
        <begin position="179"/>
        <end position="200"/>
    </location>
</feature>
<keyword evidence="1 5" id="KW-0479">Metal-binding</keyword>
<name>A0A183DWC8_9BILA</name>
<evidence type="ECO:0000313" key="9">
    <source>
        <dbReference type="Proteomes" id="UP000271098"/>
    </source>
</evidence>
<evidence type="ECO:0000259" key="7">
    <source>
        <dbReference type="PROSITE" id="PS50103"/>
    </source>
</evidence>
<keyword evidence="9" id="KW-1185">Reference proteome</keyword>
<dbReference type="PANTHER" id="PTHR12547:SF144">
    <property type="entry name" value="C3H1-TYPE DOMAIN-CONTAINING PROTEIN"/>
    <property type="match status" value="1"/>
</dbReference>
<dbReference type="Pfam" id="PF00642">
    <property type="entry name" value="zf-CCCH"/>
    <property type="match status" value="2"/>
</dbReference>
<keyword evidence="2" id="KW-0677">Repeat</keyword>
<evidence type="ECO:0000256" key="4">
    <source>
        <dbReference type="ARBA" id="ARBA00022833"/>
    </source>
</evidence>
<dbReference type="WBParaSite" id="GPUH_0001303301-mRNA-1">
    <property type="protein sequence ID" value="GPUH_0001303301-mRNA-1"/>
    <property type="gene ID" value="GPUH_0001303301"/>
</dbReference>
<evidence type="ECO:0000256" key="2">
    <source>
        <dbReference type="ARBA" id="ARBA00022737"/>
    </source>
</evidence>
<keyword evidence="3 5" id="KW-0863">Zinc-finger</keyword>
<dbReference type="SUPFAM" id="SSF90229">
    <property type="entry name" value="CCCH zinc finger"/>
    <property type="match status" value="2"/>
</dbReference>
<dbReference type="Gene3D" id="6.10.250.3220">
    <property type="match status" value="1"/>
</dbReference>
<dbReference type="GO" id="GO:0003730">
    <property type="term" value="F:mRNA 3'-UTR binding"/>
    <property type="evidence" value="ECO:0007669"/>
    <property type="project" value="TreeGrafter"/>
</dbReference>
<feature type="domain" description="C3H1-type" evidence="7">
    <location>
        <begin position="36"/>
        <end position="64"/>
    </location>
</feature>
<dbReference type="SMART" id="SM00356">
    <property type="entry name" value="ZnF_C3H1"/>
    <property type="match status" value="2"/>
</dbReference>
<evidence type="ECO:0000256" key="1">
    <source>
        <dbReference type="ARBA" id="ARBA00022723"/>
    </source>
</evidence>
<dbReference type="AlphaFoldDB" id="A0A183DWC8"/>
<dbReference type="GO" id="GO:0008270">
    <property type="term" value="F:zinc ion binding"/>
    <property type="evidence" value="ECO:0007669"/>
    <property type="project" value="UniProtKB-KW"/>
</dbReference>
<feature type="zinc finger region" description="C3H1-type" evidence="5">
    <location>
        <begin position="75"/>
        <end position="103"/>
    </location>
</feature>
<proteinExistence type="predicted"/>
<keyword evidence="4 5" id="KW-0862">Zinc</keyword>
<dbReference type="InterPro" id="IPR036855">
    <property type="entry name" value="Znf_CCCH_sf"/>
</dbReference>
<dbReference type="GO" id="GO:0005829">
    <property type="term" value="C:cytosol"/>
    <property type="evidence" value="ECO:0007669"/>
    <property type="project" value="TreeGrafter"/>
</dbReference>
<organism evidence="10">
    <name type="scientific">Gongylonema pulchrum</name>
    <dbReference type="NCBI Taxonomy" id="637853"/>
    <lineage>
        <taxon>Eukaryota</taxon>
        <taxon>Metazoa</taxon>
        <taxon>Ecdysozoa</taxon>
        <taxon>Nematoda</taxon>
        <taxon>Chromadorea</taxon>
        <taxon>Rhabditida</taxon>
        <taxon>Spirurina</taxon>
        <taxon>Spiruromorpha</taxon>
        <taxon>Spiruroidea</taxon>
        <taxon>Gongylonematidae</taxon>
        <taxon>Gongylonema</taxon>
    </lineage>
</organism>
<dbReference type="InterPro" id="IPR045877">
    <property type="entry name" value="ZFP36-like"/>
</dbReference>
<dbReference type="InterPro" id="IPR000571">
    <property type="entry name" value="Znf_CCCH"/>
</dbReference>
<dbReference type="EMBL" id="UYRT01079841">
    <property type="protein sequence ID" value="VDN21490.1"/>
    <property type="molecule type" value="Genomic_DNA"/>
</dbReference>
<reference evidence="10" key="1">
    <citation type="submission" date="2016-06" db="UniProtKB">
        <authorList>
            <consortium name="WormBaseParasite"/>
        </authorList>
    </citation>
    <scope>IDENTIFICATION</scope>
</reference>
<feature type="zinc finger region" description="C3H1-type" evidence="5">
    <location>
        <begin position="36"/>
        <end position="64"/>
    </location>
</feature>